<evidence type="ECO:0000313" key="4">
    <source>
        <dbReference type="Proteomes" id="UP000663832"/>
    </source>
</evidence>
<organism evidence="3 4">
    <name type="scientific">Adineta steineri</name>
    <dbReference type="NCBI Taxonomy" id="433720"/>
    <lineage>
        <taxon>Eukaryota</taxon>
        <taxon>Metazoa</taxon>
        <taxon>Spiralia</taxon>
        <taxon>Gnathifera</taxon>
        <taxon>Rotifera</taxon>
        <taxon>Eurotatoria</taxon>
        <taxon>Bdelloidea</taxon>
        <taxon>Adinetida</taxon>
        <taxon>Adinetidae</taxon>
        <taxon>Adineta</taxon>
    </lineage>
</organism>
<dbReference type="Gene3D" id="3.40.1310.20">
    <property type="match status" value="1"/>
</dbReference>
<dbReference type="EMBL" id="CAJNOM010004201">
    <property type="protein sequence ID" value="CAF1653507.1"/>
    <property type="molecule type" value="Genomic_DNA"/>
</dbReference>
<dbReference type="Proteomes" id="UP000663877">
    <property type="component" value="Unassembled WGS sequence"/>
</dbReference>
<dbReference type="OrthoDB" id="9994567at2759"/>
<keyword evidence="4" id="KW-1185">Reference proteome</keyword>
<dbReference type="EMBL" id="CAJNOI010003836">
    <property type="protein sequence ID" value="CAF1530705.1"/>
    <property type="molecule type" value="Genomic_DNA"/>
</dbReference>
<proteinExistence type="predicted"/>
<dbReference type="Proteomes" id="UP000663832">
    <property type="component" value="Unassembled WGS sequence"/>
</dbReference>
<accession>A0A816F1M1</accession>
<gene>
    <name evidence="2" type="ORF">BJG266_LOCUS44886</name>
    <name evidence="3" type="ORF">QVE165_LOCUS61856</name>
</gene>
<protein>
    <submittedName>
        <fullName evidence="3">Uncharacterized protein</fullName>
    </submittedName>
</protein>
<sequence>MDDKKQETEQPLDNCDEQSAVVRPTILPITTHTSITMRYSNIDSIRMSPSPIDTKPRIFQQGTLFDQKTYEQILSSVDRHDDNDDDDDDDDNTNNDSVLNEELFDEKAINDEREQEIQYLTQVIQANQPMNDDLVDIMMQEFNDTLEITIDDDDNQTQSELQTSSSHIISTQHPYPPVNQTGLVKDHDRPYAEYGHLSRQVIAEECNFDLQPPTSHIPRLHAKTFAITSMTNVSKDLVRDEIKQKFGIENIQYICISEEISELNHRQHLHIQIIFKEIIDRRKPFLDEITGTRCNYQVTRNDVAWNEYIKKGGNYIEFNEFKSTTKRGQTEWPVMSASVSASSSSLSSHPQNNDNQPVVARRTITTTTTARGQADERRQQRTEIYKQAIKLAKINVDNAMDLIEKEMIDKFVERGSWYLTIFNYVHLRAQHEADRRGNIDKEYVWSKSFPNCTPKLRPDEYFYKRQRRQQNAITTADGNQVSNSTSSMSSTEERIGGQYEFDEMIQHYEEKHSK</sequence>
<feature type="compositionally biased region" description="Polar residues" evidence="1">
    <location>
        <begin position="472"/>
        <end position="481"/>
    </location>
</feature>
<evidence type="ECO:0000313" key="3">
    <source>
        <dbReference type="EMBL" id="CAF1653507.1"/>
    </source>
</evidence>
<name>A0A816F1M1_9BILA</name>
<comment type="caution">
    <text evidence="3">The sequence shown here is derived from an EMBL/GenBank/DDBJ whole genome shotgun (WGS) entry which is preliminary data.</text>
</comment>
<evidence type="ECO:0000313" key="2">
    <source>
        <dbReference type="EMBL" id="CAF1530705.1"/>
    </source>
</evidence>
<evidence type="ECO:0000256" key="1">
    <source>
        <dbReference type="SAM" id="MobiDB-lite"/>
    </source>
</evidence>
<feature type="region of interest" description="Disordered" evidence="1">
    <location>
        <begin position="77"/>
        <end position="110"/>
    </location>
</feature>
<dbReference type="AlphaFoldDB" id="A0A816F1M1"/>
<reference evidence="3" key="1">
    <citation type="submission" date="2021-02" db="EMBL/GenBank/DDBJ databases">
        <authorList>
            <person name="Nowell W R."/>
        </authorList>
    </citation>
    <scope>NUCLEOTIDE SEQUENCE</scope>
</reference>
<feature type="compositionally biased region" description="Acidic residues" evidence="1">
    <location>
        <begin position="83"/>
        <end position="93"/>
    </location>
</feature>
<feature type="region of interest" description="Disordered" evidence="1">
    <location>
        <begin position="472"/>
        <end position="498"/>
    </location>
</feature>